<dbReference type="RefSeq" id="WP_033633721.1">
    <property type="nucleotide sequence ID" value="NZ_CBCSIN010000001.1"/>
</dbReference>
<keyword evidence="1" id="KW-0805">Transcription regulation</keyword>
<dbReference type="SUPFAM" id="SSF46785">
    <property type="entry name" value="Winged helix' DNA-binding domain"/>
    <property type="match status" value="1"/>
</dbReference>
<comment type="caution">
    <text evidence="5">The sequence shown here is derived from an EMBL/GenBank/DDBJ whole genome shotgun (WGS) entry which is preliminary data.</text>
</comment>
<evidence type="ECO:0000256" key="3">
    <source>
        <dbReference type="ARBA" id="ARBA00023163"/>
    </source>
</evidence>
<evidence type="ECO:0000313" key="5">
    <source>
        <dbReference type="EMBL" id="SCX92386.1"/>
    </source>
</evidence>
<evidence type="ECO:0000256" key="2">
    <source>
        <dbReference type="ARBA" id="ARBA00023125"/>
    </source>
</evidence>
<gene>
    <name evidence="5" type="ORF">SAMN02927935_00488</name>
</gene>
<dbReference type="InterPro" id="IPR002577">
    <property type="entry name" value="HTH_HxlR"/>
</dbReference>
<organism evidence="5 6">
    <name type="scientific">Serratia nematodiphila</name>
    <dbReference type="NCBI Taxonomy" id="458197"/>
    <lineage>
        <taxon>Bacteria</taxon>
        <taxon>Pseudomonadati</taxon>
        <taxon>Pseudomonadota</taxon>
        <taxon>Gammaproteobacteria</taxon>
        <taxon>Enterobacterales</taxon>
        <taxon>Yersiniaceae</taxon>
        <taxon>Serratia</taxon>
    </lineage>
</organism>
<proteinExistence type="predicted"/>
<evidence type="ECO:0000259" key="4">
    <source>
        <dbReference type="PROSITE" id="PS51118"/>
    </source>
</evidence>
<name>A0A1G5BQL7_9GAMM</name>
<keyword evidence="2" id="KW-0238">DNA-binding</keyword>
<sequence length="155" mass="17351">MSKSPDLPTVSLALCGLAQAADLLGDRWTLLILRESFYGVRRFEELRENIGASRQALSNRLNAMVEQELLAKRAYREPGERERHEYVLTDKGRSLGPILVALMAWGHRHILHDTPHVQLVDKHSGLPVQLAFIDAQARVVPEDALQMSAIELPPA</sequence>
<dbReference type="Proteomes" id="UP000183031">
    <property type="component" value="Unassembled WGS sequence"/>
</dbReference>
<keyword evidence="3" id="KW-0804">Transcription</keyword>
<dbReference type="Pfam" id="PF01638">
    <property type="entry name" value="HxlR"/>
    <property type="match status" value="1"/>
</dbReference>
<dbReference type="Gene3D" id="1.10.10.10">
    <property type="entry name" value="Winged helix-like DNA-binding domain superfamily/Winged helix DNA-binding domain"/>
    <property type="match status" value="1"/>
</dbReference>
<dbReference type="InterPro" id="IPR036388">
    <property type="entry name" value="WH-like_DNA-bd_sf"/>
</dbReference>
<evidence type="ECO:0000256" key="1">
    <source>
        <dbReference type="ARBA" id="ARBA00023015"/>
    </source>
</evidence>
<dbReference type="PROSITE" id="PS51118">
    <property type="entry name" value="HTH_HXLR"/>
    <property type="match status" value="1"/>
</dbReference>
<reference evidence="5 6" key="1">
    <citation type="submission" date="2016-10" db="EMBL/GenBank/DDBJ databases">
        <authorList>
            <person name="Varghese N."/>
            <person name="Submissions S."/>
        </authorList>
    </citation>
    <scope>NUCLEOTIDE SEQUENCE [LARGE SCALE GENOMIC DNA]</scope>
    <source>
        <strain evidence="5 6">CGMCC 1.6853</strain>
    </source>
</reference>
<feature type="domain" description="HTH hxlR-type" evidence="4">
    <location>
        <begin position="15"/>
        <end position="114"/>
    </location>
</feature>
<dbReference type="PANTHER" id="PTHR33204">
    <property type="entry name" value="TRANSCRIPTIONAL REGULATOR, MARR FAMILY"/>
    <property type="match status" value="1"/>
</dbReference>
<accession>A0A1G5BQL7</accession>
<protein>
    <submittedName>
        <fullName evidence="5">Transcriptional regulator, HxlR family</fullName>
    </submittedName>
</protein>
<dbReference type="InterPro" id="IPR036390">
    <property type="entry name" value="WH_DNA-bd_sf"/>
</dbReference>
<keyword evidence="6" id="KW-1185">Reference proteome</keyword>
<dbReference type="EMBL" id="FMUT01000002">
    <property type="protein sequence ID" value="SCX92386.1"/>
    <property type="molecule type" value="Genomic_DNA"/>
</dbReference>
<evidence type="ECO:0000313" key="6">
    <source>
        <dbReference type="Proteomes" id="UP000183031"/>
    </source>
</evidence>
<dbReference type="PANTHER" id="PTHR33204:SF18">
    <property type="entry name" value="TRANSCRIPTIONAL REGULATORY PROTEIN"/>
    <property type="match status" value="1"/>
</dbReference>